<protein>
    <submittedName>
        <fullName evidence="11">Phosphomannomutase/phosphoglucomutase</fullName>
    </submittedName>
</protein>
<keyword evidence="5" id="KW-0460">Magnesium</keyword>
<comment type="similarity">
    <text evidence="2">Belongs to the phosphohexose mutase family.</text>
</comment>
<evidence type="ECO:0000256" key="3">
    <source>
        <dbReference type="ARBA" id="ARBA00022553"/>
    </source>
</evidence>
<feature type="domain" description="Alpha-D-phosphohexomutase alpha/beta/alpha" evidence="10">
    <location>
        <begin position="307"/>
        <end position="420"/>
    </location>
</feature>
<dbReference type="GO" id="GO:0005975">
    <property type="term" value="P:carbohydrate metabolic process"/>
    <property type="evidence" value="ECO:0007669"/>
    <property type="project" value="InterPro"/>
</dbReference>
<keyword evidence="3" id="KW-0597">Phosphoprotein</keyword>
<feature type="domain" description="Alpha-D-phosphohexomutase C-terminal" evidence="7">
    <location>
        <begin position="452"/>
        <end position="512"/>
    </location>
</feature>
<dbReference type="Gene3D" id="3.30.310.50">
    <property type="entry name" value="Alpha-D-phosphohexomutase, C-terminal domain"/>
    <property type="match status" value="1"/>
</dbReference>
<evidence type="ECO:0000259" key="7">
    <source>
        <dbReference type="Pfam" id="PF00408"/>
    </source>
</evidence>
<evidence type="ECO:0000256" key="6">
    <source>
        <dbReference type="ARBA" id="ARBA00023235"/>
    </source>
</evidence>
<dbReference type="GO" id="GO:0016868">
    <property type="term" value="F:intramolecular phosphotransferase activity"/>
    <property type="evidence" value="ECO:0007669"/>
    <property type="project" value="InterPro"/>
</dbReference>
<dbReference type="SUPFAM" id="SSF55957">
    <property type="entry name" value="Phosphoglucomutase, C-terminal domain"/>
    <property type="match status" value="1"/>
</dbReference>
<dbReference type="InterPro" id="IPR005841">
    <property type="entry name" value="Alpha-D-phosphohexomutase_SF"/>
</dbReference>
<dbReference type="EMBL" id="JAGIYY010000002">
    <property type="protein sequence ID" value="MBP0438847.1"/>
    <property type="molecule type" value="Genomic_DNA"/>
</dbReference>
<dbReference type="InterPro" id="IPR005843">
    <property type="entry name" value="A-D-PHexomutase_C"/>
</dbReference>
<evidence type="ECO:0000256" key="4">
    <source>
        <dbReference type="ARBA" id="ARBA00022723"/>
    </source>
</evidence>
<dbReference type="CDD" id="cd03089">
    <property type="entry name" value="PMM_PGM"/>
    <property type="match status" value="1"/>
</dbReference>
<dbReference type="Proteomes" id="UP000666240">
    <property type="component" value="Unassembled WGS sequence"/>
</dbReference>
<evidence type="ECO:0000259" key="10">
    <source>
        <dbReference type="Pfam" id="PF02880"/>
    </source>
</evidence>
<feature type="domain" description="Alpha-D-phosphohexomutase alpha/beta/alpha" evidence="8">
    <location>
        <begin position="66"/>
        <end position="186"/>
    </location>
</feature>
<dbReference type="InterPro" id="IPR036900">
    <property type="entry name" value="A-D-PHexomutase_C_sf"/>
</dbReference>
<proteinExistence type="inferred from homology"/>
<sequence length="528" mass="57649">MATRVAFRHNDAAIAAAIESPSVFFKPTDDVSPNTFAFETMPLVKATGFREYDARWWFGHPASNKAPELNLMGVQALGMGLGTLIRRKGVAPGIVVGHDFRSYSMGIKIALTQGLMAAGAQVHDIGLALSPMAYFAQFALDLPSVAMVTASHNENGWTGVKMGCERPLTFGPDEMSALKQIVLDGDFDLVGGGSYQFVENFRQTYVDDLVANKRIKRKLKVVAACGNGTAGAFAPEVLERLGCEVVPLDTELDFSFPRYNPNPEDMEMLHAIRDKVLEVGANVGLGFDGDGDRCGVVDNEGNEIFADKVGVMLARDIAGQHGDAQFVVDVKSTGLFMTDEDLKAKGARTDYWKTGHSYIKRRVKELNAIAGFEKSGHFFFNPPIGRGYDDGLITAIAVCEMLDRNTDQSMADLYRALPVTYGTPTMSPHCDDDKKYGVVERVTADFTDMRDRKEAIAGQQIVDLVTVNGIRVTAEDGTWGLVRASSNKPELVVVIESPVSSERRRAMFEAVDAVLRKNPEVGAYNQTF</sequence>
<evidence type="ECO:0000259" key="9">
    <source>
        <dbReference type="Pfam" id="PF02879"/>
    </source>
</evidence>
<dbReference type="Pfam" id="PF02878">
    <property type="entry name" value="PGM_PMM_I"/>
    <property type="match status" value="1"/>
</dbReference>
<evidence type="ECO:0000256" key="5">
    <source>
        <dbReference type="ARBA" id="ARBA00022842"/>
    </source>
</evidence>
<keyword evidence="12" id="KW-1185">Reference proteome</keyword>
<evidence type="ECO:0000313" key="12">
    <source>
        <dbReference type="Proteomes" id="UP000666240"/>
    </source>
</evidence>
<dbReference type="InterPro" id="IPR016055">
    <property type="entry name" value="A-D-PHexomutase_a/b/a-I/II/III"/>
</dbReference>
<dbReference type="SUPFAM" id="SSF53738">
    <property type="entry name" value="Phosphoglucomutase, first 3 domains"/>
    <property type="match status" value="3"/>
</dbReference>
<gene>
    <name evidence="11" type="ORF">J5Y06_09325</name>
</gene>
<dbReference type="PANTHER" id="PTHR43771">
    <property type="entry name" value="PHOSPHOMANNOMUTASE"/>
    <property type="match status" value="1"/>
</dbReference>
<evidence type="ECO:0000259" key="8">
    <source>
        <dbReference type="Pfam" id="PF02878"/>
    </source>
</evidence>
<evidence type="ECO:0000256" key="2">
    <source>
        <dbReference type="ARBA" id="ARBA00010231"/>
    </source>
</evidence>
<dbReference type="PANTHER" id="PTHR43771:SF2">
    <property type="entry name" value="PHOSPHOMANNOMUTASE_PHOSPHOGLUCOMUTASE"/>
    <property type="match status" value="1"/>
</dbReference>
<dbReference type="PRINTS" id="PR00509">
    <property type="entry name" value="PGMPMM"/>
</dbReference>
<dbReference type="InterPro" id="IPR005844">
    <property type="entry name" value="A-D-PHexomutase_a/b/a-I"/>
</dbReference>
<dbReference type="InterPro" id="IPR005846">
    <property type="entry name" value="A-D-PHexomutase_a/b/a-III"/>
</dbReference>
<keyword evidence="6" id="KW-0413">Isomerase</keyword>
<keyword evidence="4" id="KW-0479">Metal-binding</keyword>
<dbReference type="Pfam" id="PF02880">
    <property type="entry name" value="PGM_PMM_III"/>
    <property type="match status" value="1"/>
</dbReference>
<accession>A0A8J7UKZ7</accession>
<dbReference type="Pfam" id="PF00408">
    <property type="entry name" value="PGM_PMM_IV"/>
    <property type="match status" value="1"/>
</dbReference>
<evidence type="ECO:0000256" key="1">
    <source>
        <dbReference type="ARBA" id="ARBA00001946"/>
    </source>
</evidence>
<comment type="cofactor">
    <cofactor evidence="1">
        <name>Mg(2+)</name>
        <dbReference type="ChEBI" id="CHEBI:18420"/>
    </cofactor>
</comment>
<dbReference type="GO" id="GO:0046872">
    <property type="term" value="F:metal ion binding"/>
    <property type="evidence" value="ECO:0007669"/>
    <property type="project" value="UniProtKB-KW"/>
</dbReference>
<name>A0A8J7UKZ7_9HYPH</name>
<dbReference type="InterPro" id="IPR005845">
    <property type="entry name" value="A-D-PHexomutase_a/b/a-II"/>
</dbReference>
<comment type="caution">
    <text evidence="11">The sequence shown here is derived from an EMBL/GenBank/DDBJ whole genome shotgun (WGS) entry which is preliminary data.</text>
</comment>
<dbReference type="AlphaFoldDB" id="A0A8J7UKZ7"/>
<feature type="domain" description="Alpha-D-phosphohexomutase alpha/beta/alpha" evidence="9">
    <location>
        <begin position="205"/>
        <end position="301"/>
    </location>
</feature>
<evidence type="ECO:0000313" key="11">
    <source>
        <dbReference type="EMBL" id="MBP0438847.1"/>
    </source>
</evidence>
<dbReference type="Gene3D" id="3.40.120.10">
    <property type="entry name" value="Alpha-D-Glucose-1,6-Bisphosphate, subunit A, domain 3"/>
    <property type="match status" value="3"/>
</dbReference>
<reference evidence="11" key="1">
    <citation type="submission" date="2021-03" db="EMBL/GenBank/DDBJ databases">
        <title>Genome sequencing and assembly of Tianweitania sediminis.</title>
        <authorList>
            <person name="Chhetri G."/>
        </authorList>
    </citation>
    <scope>NUCLEOTIDE SEQUENCE</scope>
    <source>
        <strain evidence="11">Z8</strain>
    </source>
</reference>
<organism evidence="11 12">
    <name type="scientific">Tianweitania sediminis</name>
    <dbReference type="NCBI Taxonomy" id="1502156"/>
    <lineage>
        <taxon>Bacteria</taxon>
        <taxon>Pseudomonadati</taxon>
        <taxon>Pseudomonadota</taxon>
        <taxon>Alphaproteobacteria</taxon>
        <taxon>Hyphomicrobiales</taxon>
        <taxon>Phyllobacteriaceae</taxon>
        <taxon>Tianweitania</taxon>
    </lineage>
</organism>
<dbReference type="Pfam" id="PF02879">
    <property type="entry name" value="PGM_PMM_II"/>
    <property type="match status" value="1"/>
</dbReference>